<accession>A0AA38CM06</accession>
<feature type="domain" description="Aminotransferase-like plant mobile" evidence="1">
    <location>
        <begin position="38"/>
        <end position="106"/>
    </location>
</feature>
<gene>
    <name evidence="2" type="ORF">KI387_011755</name>
</gene>
<feature type="non-terminal residue" evidence="2">
    <location>
        <position position="136"/>
    </location>
</feature>
<dbReference type="Proteomes" id="UP000824469">
    <property type="component" value="Unassembled WGS sequence"/>
</dbReference>
<dbReference type="InterPro" id="IPR044824">
    <property type="entry name" value="MAIN-like"/>
</dbReference>
<dbReference type="PANTHER" id="PTHR46033">
    <property type="entry name" value="PROTEIN MAIN-LIKE 2"/>
    <property type="match status" value="1"/>
</dbReference>
<sequence>MRDRMPPLLEWMRPHVTVVQWAVMWEVALGGVQRYRAVDRDHSLMVSLIERWDPATNAFHLPTGEMTVTLKDVYRILRLPIKGEEVFQVDAETVMDSILQVFRDGTPLITYHSVSIGYREMYHTHRRETQLSMLMM</sequence>
<proteinExistence type="predicted"/>
<evidence type="ECO:0000259" key="1">
    <source>
        <dbReference type="Pfam" id="PF10536"/>
    </source>
</evidence>
<dbReference type="EMBL" id="JAHRHJ020000009">
    <property type="protein sequence ID" value="KAH9300172.1"/>
    <property type="molecule type" value="Genomic_DNA"/>
</dbReference>
<comment type="caution">
    <text evidence="2">The sequence shown here is derived from an EMBL/GenBank/DDBJ whole genome shotgun (WGS) entry which is preliminary data.</text>
</comment>
<evidence type="ECO:0000313" key="2">
    <source>
        <dbReference type="EMBL" id="KAH9300172.1"/>
    </source>
</evidence>
<dbReference type="AlphaFoldDB" id="A0AA38CM06"/>
<dbReference type="GO" id="GO:0010073">
    <property type="term" value="P:meristem maintenance"/>
    <property type="evidence" value="ECO:0007669"/>
    <property type="project" value="InterPro"/>
</dbReference>
<dbReference type="PANTHER" id="PTHR46033:SF8">
    <property type="entry name" value="PROTEIN MAINTENANCE OF MERISTEMS-LIKE"/>
    <property type="match status" value="1"/>
</dbReference>
<keyword evidence="3" id="KW-1185">Reference proteome</keyword>
<dbReference type="Pfam" id="PF10536">
    <property type="entry name" value="PMD"/>
    <property type="match status" value="1"/>
</dbReference>
<name>A0AA38CM06_TAXCH</name>
<protein>
    <recommendedName>
        <fullName evidence="1">Aminotransferase-like plant mobile domain-containing protein</fullName>
    </recommendedName>
</protein>
<evidence type="ECO:0000313" key="3">
    <source>
        <dbReference type="Proteomes" id="UP000824469"/>
    </source>
</evidence>
<dbReference type="InterPro" id="IPR019557">
    <property type="entry name" value="AminoTfrase-like_pln_mobile"/>
</dbReference>
<reference evidence="2 3" key="1">
    <citation type="journal article" date="2021" name="Nat. Plants">
        <title>The Taxus genome provides insights into paclitaxel biosynthesis.</title>
        <authorList>
            <person name="Xiong X."/>
            <person name="Gou J."/>
            <person name="Liao Q."/>
            <person name="Li Y."/>
            <person name="Zhou Q."/>
            <person name="Bi G."/>
            <person name="Li C."/>
            <person name="Du R."/>
            <person name="Wang X."/>
            <person name="Sun T."/>
            <person name="Guo L."/>
            <person name="Liang H."/>
            <person name="Lu P."/>
            <person name="Wu Y."/>
            <person name="Zhang Z."/>
            <person name="Ro D.K."/>
            <person name="Shang Y."/>
            <person name="Huang S."/>
            <person name="Yan J."/>
        </authorList>
    </citation>
    <scope>NUCLEOTIDE SEQUENCE [LARGE SCALE GENOMIC DNA]</scope>
    <source>
        <strain evidence="2">Ta-2019</strain>
    </source>
</reference>
<organism evidence="2 3">
    <name type="scientific">Taxus chinensis</name>
    <name type="common">Chinese yew</name>
    <name type="synonym">Taxus wallichiana var. chinensis</name>
    <dbReference type="NCBI Taxonomy" id="29808"/>
    <lineage>
        <taxon>Eukaryota</taxon>
        <taxon>Viridiplantae</taxon>
        <taxon>Streptophyta</taxon>
        <taxon>Embryophyta</taxon>
        <taxon>Tracheophyta</taxon>
        <taxon>Spermatophyta</taxon>
        <taxon>Pinopsida</taxon>
        <taxon>Pinidae</taxon>
        <taxon>Conifers II</taxon>
        <taxon>Cupressales</taxon>
        <taxon>Taxaceae</taxon>
        <taxon>Taxus</taxon>
    </lineage>
</organism>